<dbReference type="AlphaFoldDB" id="A0A7J3MWR0"/>
<evidence type="ECO:0000313" key="1">
    <source>
        <dbReference type="EMBL" id="HFQ78119.1"/>
    </source>
</evidence>
<dbReference type="Pfam" id="PF05626">
    <property type="entry name" value="DUF790"/>
    <property type="match status" value="1"/>
</dbReference>
<dbReference type="EMBL" id="DTAU01000008">
    <property type="protein sequence ID" value="HFQ78119.1"/>
    <property type="molecule type" value="Genomic_DNA"/>
</dbReference>
<organism evidence="2">
    <name type="scientific">Ignisphaera aggregans</name>
    <dbReference type="NCBI Taxonomy" id="334771"/>
    <lineage>
        <taxon>Archaea</taxon>
        <taxon>Thermoproteota</taxon>
        <taxon>Thermoprotei</taxon>
        <taxon>Desulfurococcales</taxon>
        <taxon>Desulfurococcaceae</taxon>
        <taxon>Ignisphaera</taxon>
    </lineage>
</organism>
<dbReference type="PANTHER" id="PTHR39640">
    <property type="entry name" value="VNG6129C"/>
    <property type="match status" value="1"/>
</dbReference>
<proteinExistence type="predicted"/>
<accession>A0A7J3MWR0</accession>
<dbReference type="InterPro" id="IPR008508">
    <property type="entry name" value="Bax1"/>
</dbReference>
<sequence length="412" mass="48372">MTYGRQNLKLIHKRNVCYPYYLGVDRDRDLIKDVIEFYEDNVGKRYGDIDWEELKIIVGDDKLYKALIKIMGHFYKPVNENLRNLDPKNLRARAFQLVNKLYGGFVPSNIRDEALEKIKSLLGIDSKECLDTILWIDEVDEAVLKKVREVSIEDVVKVFNLETLDTIFVNSYRMFIDIYRYEKSIGLIAKVVGRTSKLHGIVYNMRYSNDLLKITIEGPRALFKRSLSSYGSRITLLITNILPLLSRSSRWSIYTYIYRSRAPSKMIVMSNKFKPLIGSIDREYSLKEIFDSSVEESIYNVLRSLGIDIVREEEPIALGDLVYIPDFKISIDSRTFYVEIVGYWRKEYIEKKIYKLNEVSKINKNIIVIADEKLKPYLEKLRIPVIYYTLAYGRPMLNYRKILEIIGWSTSR</sequence>
<evidence type="ECO:0000313" key="2">
    <source>
        <dbReference type="EMBL" id="HGT97974.1"/>
    </source>
</evidence>
<reference evidence="2" key="1">
    <citation type="journal article" date="2020" name="mSystems">
        <title>Genome- and Community-Level Interaction Insights into Carbon Utilization and Element Cycling Functions of Hydrothermarchaeota in Hydrothermal Sediment.</title>
        <authorList>
            <person name="Zhou Z."/>
            <person name="Liu Y."/>
            <person name="Xu W."/>
            <person name="Pan J."/>
            <person name="Luo Z.H."/>
            <person name="Li M."/>
        </authorList>
    </citation>
    <scope>NUCLEOTIDE SEQUENCE [LARGE SCALE GENOMIC DNA]</scope>
    <source>
        <strain evidence="1">SpSt-629</strain>
        <strain evidence="2">SpSt-688</strain>
    </source>
</reference>
<comment type="caution">
    <text evidence="2">The sequence shown here is derived from an EMBL/GenBank/DDBJ whole genome shotgun (WGS) entry which is preliminary data.</text>
</comment>
<dbReference type="EMBL" id="DTDH01000024">
    <property type="protein sequence ID" value="HGT97974.1"/>
    <property type="molecule type" value="Genomic_DNA"/>
</dbReference>
<protein>
    <submittedName>
        <fullName evidence="2">DUF790 family protein</fullName>
    </submittedName>
</protein>
<dbReference type="PANTHER" id="PTHR39640:SF1">
    <property type="entry name" value="DUF790 FAMILY PROTEIN"/>
    <property type="match status" value="1"/>
</dbReference>
<dbReference type="Gene3D" id="3.40.91.30">
    <property type="match status" value="1"/>
</dbReference>
<gene>
    <name evidence="1" type="ORF">ENT99_00250</name>
    <name evidence="2" type="ORF">ENU64_00900</name>
</gene>
<name>A0A7J3MWR0_9CREN</name>